<dbReference type="RefSeq" id="WP_038080928.1">
    <property type="nucleotide sequence ID" value="NZ_JHEG04000001.1"/>
</dbReference>
<evidence type="ECO:0000313" key="3">
    <source>
        <dbReference type="EMBL" id="KIE08061.1"/>
    </source>
</evidence>
<name>A0A0C1N6G8_9CYAN</name>
<organism evidence="3">
    <name type="scientific">Tolypothrix bouteillei VB521301</name>
    <dbReference type="NCBI Taxonomy" id="1479485"/>
    <lineage>
        <taxon>Bacteria</taxon>
        <taxon>Bacillati</taxon>
        <taxon>Cyanobacteriota</taxon>
        <taxon>Cyanophyceae</taxon>
        <taxon>Nostocales</taxon>
        <taxon>Tolypothrichaceae</taxon>
        <taxon>Tolypothrix</taxon>
    </lineage>
</organism>
<dbReference type="EMBL" id="JHEG04000001">
    <property type="protein sequence ID" value="KAF3889734.1"/>
    <property type="molecule type" value="Genomic_DNA"/>
</dbReference>
<feature type="domain" description="Competence protein CoiA-like N-terminal" evidence="1">
    <location>
        <begin position="23"/>
        <end position="55"/>
    </location>
</feature>
<proteinExistence type="predicted"/>
<keyword evidence="4" id="KW-1185">Reference proteome</keyword>
<sequence>MWLKYGVDKNGALVGIEDVPKGKTPLQCPYCNGSLTAKKGKIKEHHFAHTEETCRAVAATNKEIPVLPLYENFNLQLSGKEFDRLQLLWREYGSKNQIIIRELIVTSFLYRELLQEKPGFNPPVYEFTKLGKIPFGGLPLVHFNQVQEPLLLKKLSDLEEKTERAQLINLSNLPELLVDLRIYRTQLKRIFSTTLYYLKIQVDGKILHKIGVTQRSVDERIEEIKSDLKKYFQTVNIEVLGSWLHRGNVEKYFKHRYQKFNYPIGSLTEYYNFNTEDANIVLRDLQQMKPKVLSQVELDILQT</sequence>
<dbReference type="Proteomes" id="UP000029738">
    <property type="component" value="Unassembled WGS sequence"/>
</dbReference>
<comment type="caution">
    <text evidence="3">The sequence shown here is derived from an EMBL/GenBank/DDBJ whole genome shotgun (WGS) entry which is preliminary data.</text>
</comment>
<dbReference type="OrthoDB" id="1490774at2"/>
<evidence type="ECO:0000259" key="1">
    <source>
        <dbReference type="Pfam" id="PF25164"/>
    </source>
</evidence>
<reference evidence="3" key="1">
    <citation type="journal article" date="2015" name="Genome Announc.">
        <title>Draft Genome Sequence of Tolypothrix boutellei Strain VB521301.</title>
        <authorList>
            <person name="Chandrababunaidu M.M."/>
            <person name="Singh D."/>
            <person name="Sen D."/>
            <person name="Bhan S."/>
            <person name="Das S."/>
            <person name="Gupta A."/>
            <person name="Adhikary S.P."/>
            <person name="Tripathy S."/>
        </authorList>
    </citation>
    <scope>NUCLEOTIDE SEQUENCE</scope>
    <source>
        <strain evidence="3">VB521301</strain>
    </source>
</reference>
<dbReference type="Pfam" id="PF13455">
    <property type="entry name" value="MUG113"/>
    <property type="match status" value="1"/>
</dbReference>
<evidence type="ECO:0000313" key="2">
    <source>
        <dbReference type="EMBL" id="KAF3889734.1"/>
    </source>
</evidence>
<evidence type="ECO:0000313" key="4">
    <source>
        <dbReference type="Proteomes" id="UP000029738"/>
    </source>
</evidence>
<protein>
    <submittedName>
        <fullName evidence="2">GIY-YIG nuclease family protein</fullName>
    </submittedName>
</protein>
<gene>
    <name evidence="3" type="ORF">DA73_0237190</name>
    <name evidence="2" type="ORF">DA73_0400032885</name>
</gene>
<dbReference type="AlphaFoldDB" id="A0A0C1N6G8"/>
<reference evidence="2" key="2">
    <citation type="submission" date="2019-11" db="EMBL/GenBank/DDBJ databases">
        <title>Improved Assembly of Tolypothrix boutellei genome.</title>
        <authorList>
            <person name="Sarangi A.N."/>
            <person name="Mukherjee M."/>
            <person name="Ghosh S."/>
            <person name="Singh D."/>
            <person name="Das A."/>
            <person name="Kant S."/>
            <person name="Prusty A."/>
            <person name="Tripathy S."/>
        </authorList>
    </citation>
    <scope>NUCLEOTIDE SEQUENCE</scope>
    <source>
        <strain evidence="2">VB521301</strain>
    </source>
</reference>
<dbReference type="InterPro" id="IPR057253">
    <property type="entry name" value="CoiA-like_N"/>
</dbReference>
<dbReference type="EMBL" id="JHEG02000059">
    <property type="protein sequence ID" value="KIE08061.1"/>
    <property type="molecule type" value="Genomic_DNA"/>
</dbReference>
<accession>A0A0C1N6G8</accession>
<dbReference type="Pfam" id="PF25164">
    <property type="entry name" value="CoiA_N"/>
    <property type="match status" value="1"/>
</dbReference>